<accession>A0ABQ9G914</accession>
<comment type="caution">
    <text evidence="3">The sequence shown here is derived from an EMBL/GenBank/DDBJ whole genome shotgun (WGS) entry which is preliminary data.</text>
</comment>
<gene>
    <name evidence="3" type="ORF">PR048_031328</name>
</gene>
<dbReference type="InterPro" id="IPR051947">
    <property type="entry name" value="Sentrin-specific_protease"/>
</dbReference>
<evidence type="ECO:0000256" key="1">
    <source>
        <dbReference type="ARBA" id="ARBA00022786"/>
    </source>
</evidence>
<sequence>MPPAHYSPQEASPLSPAEKRHTRVLRSWTKNVKIFQKFILIPINNNVNRFLGVICFLGLTGPVRMSDDTPLEVDIVEMRPRKSGKFLDSPSEFDHSLTPSTSHDMPHLEPIKQPCILFLTRCGEPRHGRMVATLLDYLRVESYLKEAKEWTFSRHTMQGACPRVHQQNNFRRLWSIRTAVCRVLFQGATEGLFPIRSLWNWFPESVVRRRREDICNLLSLLMKKSLKLPNVSPLSLADKEVADKSELELPPSNCEV</sequence>
<evidence type="ECO:0000256" key="2">
    <source>
        <dbReference type="SAM" id="MobiDB-lite"/>
    </source>
</evidence>
<dbReference type="EMBL" id="JARBHB010000015">
    <property type="protein sequence ID" value="KAJ8867526.1"/>
    <property type="molecule type" value="Genomic_DNA"/>
</dbReference>
<dbReference type="PANTHER" id="PTHR46896:SF3">
    <property type="entry name" value="FI06413P-RELATED"/>
    <property type="match status" value="1"/>
</dbReference>
<dbReference type="SUPFAM" id="SSF54001">
    <property type="entry name" value="Cysteine proteinases"/>
    <property type="match status" value="1"/>
</dbReference>
<name>A0ABQ9G914_9NEOP</name>
<evidence type="ECO:0000313" key="3">
    <source>
        <dbReference type="EMBL" id="KAJ8867526.1"/>
    </source>
</evidence>
<dbReference type="InterPro" id="IPR038765">
    <property type="entry name" value="Papain-like_cys_pep_sf"/>
</dbReference>
<protein>
    <submittedName>
        <fullName evidence="3">Uncharacterized protein</fullName>
    </submittedName>
</protein>
<keyword evidence="4" id="KW-1185">Reference proteome</keyword>
<evidence type="ECO:0000313" key="4">
    <source>
        <dbReference type="Proteomes" id="UP001159363"/>
    </source>
</evidence>
<dbReference type="Gene3D" id="3.30.310.130">
    <property type="entry name" value="Ubiquitin-related"/>
    <property type="match status" value="1"/>
</dbReference>
<reference evidence="3 4" key="1">
    <citation type="submission" date="2023-02" db="EMBL/GenBank/DDBJ databases">
        <title>LHISI_Scaffold_Assembly.</title>
        <authorList>
            <person name="Stuart O.P."/>
            <person name="Cleave R."/>
            <person name="Magrath M.J.L."/>
            <person name="Mikheyev A.S."/>
        </authorList>
    </citation>
    <scope>NUCLEOTIDE SEQUENCE [LARGE SCALE GENOMIC DNA]</scope>
    <source>
        <strain evidence="3">Daus_M_001</strain>
        <tissue evidence="3">Leg muscle</tissue>
    </source>
</reference>
<dbReference type="PANTHER" id="PTHR46896">
    <property type="entry name" value="SENTRIN-SPECIFIC PROTEASE"/>
    <property type="match status" value="1"/>
</dbReference>
<keyword evidence="1" id="KW-0833">Ubl conjugation pathway</keyword>
<organism evidence="3 4">
    <name type="scientific">Dryococelus australis</name>
    <dbReference type="NCBI Taxonomy" id="614101"/>
    <lineage>
        <taxon>Eukaryota</taxon>
        <taxon>Metazoa</taxon>
        <taxon>Ecdysozoa</taxon>
        <taxon>Arthropoda</taxon>
        <taxon>Hexapoda</taxon>
        <taxon>Insecta</taxon>
        <taxon>Pterygota</taxon>
        <taxon>Neoptera</taxon>
        <taxon>Polyneoptera</taxon>
        <taxon>Phasmatodea</taxon>
        <taxon>Verophasmatodea</taxon>
        <taxon>Anareolatae</taxon>
        <taxon>Phasmatidae</taxon>
        <taxon>Eurycanthinae</taxon>
        <taxon>Dryococelus</taxon>
    </lineage>
</organism>
<proteinExistence type="predicted"/>
<feature type="region of interest" description="Disordered" evidence="2">
    <location>
        <begin position="1"/>
        <end position="20"/>
    </location>
</feature>
<dbReference type="Proteomes" id="UP001159363">
    <property type="component" value="Chromosome 14"/>
</dbReference>